<organism evidence="1">
    <name type="scientific">marine metagenome</name>
    <dbReference type="NCBI Taxonomy" id="408172"/>
    <lineage>
        <taxon>unclassified sequences</taxon>
        <taxon>metagenomes</taxon>
        <taxon>ecological metagenomes</taxon>
    </lineage>
</organism>
<reference evidence="1" key="1">
    <citation type="submission" date="2018-05" db="EMBL/GenBank/DDBJ databases">
        <authorList>
            <person name="Lanie J.A."/>
            <person name="Ng W.-L."/>
            <person name="Kazmierczak K.M."/>
            <person name="Andrzejewski T.M."/>
            <person name="Davidsen T.M."/>
            <person name="Wayne K.J."/>
            <person name="Tettelin H."/>
            <person name="Glass J.I."/>
            <person name="Rusch D."/>
            <person name="Podicherti R."/>
            <person name="Tsui H.-C.T."/>
            <person name="Winkler M.E."/>
        </authorList>
    </citation>
    <scope>NUCLEOTIDE SEQUENCE</scope>
</reference>
<accession>A0A382AVQ3</accession>
<proteinExistence type="predicted"/>
<sequence length="78" mass="9148">MKKYLLLVLIFFSCASTNKDAIRQQEDLIKNHPSWKGHDFGFKKRKPEFDGNEIIKIINEEKKNKSIPDTILIIESKD</sequence>
<dbReference type="EMBL" id="UINC01027016">
    <property type="protein sequence ID" value="SVB05518.1"/>
    <property type="molecule type" value="Genomic_DNA"/>
</dbReference>
<gene>
    <name evidence="1" type="ORF">METZ01_LOCUS158372</name>
</gene>
<protein>
    <submittedName>
        <fullName evidence="1">Uncharacterized protein</fullName>
    </submittedName>
</protein>
<evidence type="ECO:0000313" key="1">
    <source>
        <dbReference type="EMBL" id="SVB05518.1"/>
    </source>
</evidence>
<name>A0A382AVQ3_9ZZZZ</name>
<dbReference type="AlphaFoldDB" id="A0A382AVQ3"/>